<reference evidence="2" key="1">
    <citation type="submission" date="2020-06" db="EMBL/GenBank/DDBJ databases">
        <authorList>
            <person name="Dong N."/>
        </authorList>
    </citation>
    <scope>NUCLEOTIDE SEQUENCE</scope>
    <source>
        <strain evidence="2">R655-4</strain>
    </source>
</reference>
<protein>
    <recommendedName>
        <fullName evidence="4">DUF3826 domain-containing protein</fullName>
    </recommendedName>
</protein>
<evidence type="ECO:0000313" key="3">
    <source>
        <dbReference type="Proteomes" id="UP001170959"/>
    </source>
</evidence>
<organism evidence="2 3">
    <name type="scientific">Empedobacter brevis</name>
    <dbReference type="NCBI Taxonomy" id="247"/>
    <lineage>
        <taxon>Bacteria</taxon>
        <taxon>Pseudomonadati</taxon>
        <taxon>Bacteroidota</taxon>
        <taxon>Flavobacteriia</taxon>
        <taxon>Flavobacteriales</taxon>
        <taxon>Weeksellaceae</taxon>
        <taxon>Empedobacter</taxon>
    </lineage>
</organism>
<sequence>MKNLIIIFFLLASSNLFAQKSEAYINYIKELKTNAKIDRNDKTVFTLLNNFYDEALQSDEGEMKPETIKKIQDFYANKDAKNKQILNMFLAYQNHISETAAVGKQPNSKFQVDLINDLEQEIKNVYNEVPVIILIYKAEALNSNGQTKESAELIDSSLKTFPNSVPLKVYKYLDTKNDQIKQDLVRNHSNHWMIQQFGIK</sequence>
<accession>A0AAJ1V690</accession>
<reference evidence="2" key="2">
    <citation type="journal article" date="2022" name="Sci. Total Environ.">
        <title>Prevalence, transmission, and molecular epidemiology of tet(X)-positive bacteria among humans, animals, and environmental niches in China: An epidemiological, and genomic-based study.</title>
        <authorList>
            <person name="Dong N."/>
            <person name="Zeng Y."/>
            <person name="Cai C."/>
            <person name="Sun C."/>
            <person name="Lu J."/>
            <person name="Liu C."/>
            <person name="Zhou H."/>
            <person name="Sun Q."/>
            <person name="Shu L."/>
            <person name="Wang H."/>
            <person name="Wang Y."/>
            <person name="Wang S."/>
            <person name="Wu C."/>
            <person name="Chan E.W."/>
            <person name="Chen G."/>
            <person name="Shen Z."/>
            <person name="Chen S."/>
            <person name="Zhang R."/>
        </authorList>
    </citation>
    <scope>NUCLEOTIDE SEQUENCE</scope>
    <source>
        <strain evidence="2">R655-4</strain>
    </source>
</reference>
<evidence type="ECO:0008006" key="4">
    <source>
        <dbReference type="Google" id="ProtNLM"/>
    </source>
</evidence>
<feature type="chain" id="PRO_5042529212" description="DUF3826 domain-containing protein" evidence="1">
    <location>
        <begin position="19"/>
        <end position="200"/>
    </location>
</feature>
<evidence type="ECO:0000313" key="2">
    <source>
        <dbReference type="EMBL" id="MDM1071314.1"/>
    </source>
</evidence>
<dbReference type="AlphaFoldDB" id="A0AAJ1V690"/>
<dbReference type="EMBL" id="JACAGJ010000001">
    <property type="protein sequence ID" value="MDM1071314.1"/>
    <property type="molecule type" value="Genomic_DNA"/>
</dbReference>
<dbReference type="RefSeq" id="WP_276682414.1">
    <property type="nucleotide sequence ID" value="NZ_DKNA01000011.1"/>
</dbReference>
<evidence type="ECO:0000256" key="1">
    <source>
        <dbReference type="SAM" id="SignalP"/>
    </source>
</evidence>
<gene>
    <name evidence="2" type="ORF">HX001_02280</name>
</gene>
<keyword evidence="1" id="KW-0732">Signal</keyword>
<name>A0AAJ1V690_9FLAO</name>
<feature type="signal peptide" evidence="1">
    <location>
        <begin position="1"/>
        <end position="18"/>
    </location>
</feature>
<dbReference type="Proteomes" id="UP001170959">
    <property type="component" value="Unassembled WGS sequence"/>
</dbReference>
<comment type="caution">
    <text evidence="2">The sequence shown here is derived from an EMBL/GenBank/DDBJ whole genome shotgun (WGS) entry which is preliminary data.</text>
</comment>
<proteinExistence type="predicted"/>